<accession>A0AAD8HKC7</accession>
<reference evidence="2" key="1">
    <citation type="submission" date="2023-02" db="EMBL/GenBank/DDBJ databases">
        <title>Genome of toxic invasive species Heracleum sosnowskyi carries increased number of genes despite the absence of recent whole-genome duplications.</title>
        <authorList>
            <person name="Schelkunov M."/>
            <person name="Shtratnikova V."/>
            <person name="Makarenko M."/>
            <person name="Klepikova A."/>
            <person name="Omelchenko D."/>
            <person name="Novikova G."/>
            <person name="Obukhova E."/>
            <person name="Bogdanov V."/>
            <person name="Penin A."/>
            <person name="Logacheva M."/>
        </authorList>
    </citation>
    <scope>NUCLEOTIDE SEQUENCE</scope>
    <source>
        <strain evidence="2">Hsosn_3</strain>
        <tissue evidence="2">Leaf</tissue>
    </source>
</reference>
<dbReference type="EMBL" id="JAUIZM010000008">
    <property type="protein sequence ID" value="KAK1368348.1"/>
    <property type="molecule type" value="Genomic_DNA"/>
</dbReference>
<protein>
    <submittedName>
        <fullName evidence="2">Uncharacterized protein</fullName>
    </submittedName>
</protein>
<proteinExistence type="predicted"/>
<organism evidence="2 3">
    <name type="scientific">Heracleum sosnowskyi</name>
    <dbReference type="NCBI Taxonomy" id="360622"/>
    <lineage>
        <taxon>Eukaryota</taxon>
        <taxon>Viridiplantae</taxon>
        <taxon>Streptophyta</taxon>
        <taxon>Embryophyta</taxon>
        <taxon>Tracheophyta</taxon>
        <taxon>Spermatophyta</taxon>
        <taxon>Magnoliopsida</taxon>
        <taxon>eudicotyledons</taxon>
        <taxon>Gunneridae</taxon>
        <taxon>Pentapetalae</taxon>
        <taxon>asterids</taxon>
        <taxon>campanulids</taxon>
        <taxon>Apiales</taxon>
        <taxon>Apiaceae</taxon>
        <taxon>Apioideae</taxon>
        <taxon>apioid superclade</taxon>
        <taxon>Tordylieae</taxon>
        <taxon>Tordyliinae</taxon>
        <taxon>Heracleum</taxon>
    </lineage>
</organism>
<evidence type="ECO:0000256" key="1">
    <source>
        <dbReference type="SAM" id="MobiDB-lite"/>
    </source>
</evidence>
<sequence>MQMAKASVPEMMICCSLENKGITIITARAGRQIIQKDQLIGKERVPCSGKRWSLKDPNQHRSWPGRNFKQKETNSGNPQHEARNKIVCTEYALTSSDGDTLEGGIAATNYSQDWIIDSDCSRHLTGGISLVLSRKEHKGNKTIVTADSSIHLLKNEEHVQVKTKDSDAGQITLNYVQWQTKKSFLGESEKEILNKLFL</sequence>
<evidence type="ECO:0000313" key="3">
    <source>
        <dbReference type="Proteomes" id="UP001237642"/>
    </source>
</evidence>
<dbReference type="AlphaFoldDB" id="A0AAD8HKC7"/>
<name>A0AAD8HKC7_9APIA</name>
<evidence type="ECO:0000313" key="2">
    <source>
        <dbReference type="EMBL" id="KAK1368348.1"/>
    </source>
</evidence>
<gene>
    <name evidence="2" type="ORF">POM88_034440</name>
</gene>
<feature type="region of interest" description="Disordered" evidence="1">
    <location>
        <begin position="50"/>
        <end position="81"/>
    </location>
</feature>
<comment type="caution">
    <text evidence="2">The sequence shown here is derived from an EMBL/GenBank/DDBJ whole genome shotgun (WGS) entry which is preliminary data.</text>
</comment>
<keyword evidence="3" id="KW-1185">Reference proteome</keyword>
<reference evidence="2" key="2">
    <citation type="submission" date="2023-05" db="EMBL/GenBank/DDBJ databases">
        <authorList>
            <person name="Schelkunov M.I."/>
        </authorList>
    </citation>
    <scope>NUCLEOTIDE SEQUENCE</scope>
    <source>
        <strain evidence="2">Hsosn_3</strain>
        <tissue evidence="2">Leaf</tissue>
    </source>
</reference>
<dbReference type="Proteomes" id="UP001237642">
    <property type="component" value="Unassembled WGS sequence"/>
</dbReference>